<comment type="subcellular location">
    <subcellularLocation>
        <location evidence="2">Chromosome</location>
    </subcellularLocation>
    <subcellularLocation>
        <location evidence="1">Nucleus</location>
    </subcellularLocation>
</comment>
<evidence type="ECO:0000256" key="2">
    <source>
        <dbReference type="ARBA" id="ARBA00004286"/>
    </source>
</evidence>
<dbReference type="InterPro" id="IPR001214">
    <property type="entry name" value="SET_dom"/>
</dbReference>
<evidence type="ECO:0000256" key="7">
    <source>
        <dbReference type="ARBA" id="ARBA00022723"/>
    </source>
</evidence>
<keyword evidence="4 15" id="KW-0489">Methyltransferase</keyword>
<reference evidence="15 16" key="1">
    <citation type="submission" date="2020-06" db="EMBL/GenBank/DDBJ databases">
        <title>Transcriptomic and genomic resources for Thalictrum thalictroides and T. hernandezii: Facilitating candidate gene discovery in an emerging model plant lineage.</title>
        <authorList>
            <person name="Arias T."/>
            <person name="Riano-Pachon D.M."/>
            <person name="Di Stilio V.S."/>
        </authorList>
    </citation>
    <scope>NUCLEOTIDE SEQUENCE [LARGE SCALE GENOMIC DNA]</scope>
    <source>
        <strain evidence="16">cv. WT478/WT964</strain>
        <tissue evidence="15">Leaves</tissue>
    </source>
</reference>
<dbReference type="InterPro" id="IPR011124">
    <property type="entry name" value="Znf_CW"/>
</dbReference>
<evidence type="ECO:0000256" key="1">
    <source>
        <dbReference type="ARBA" id="ARBA00004123"/>
    </source>
</evidence>
<feature type="region of interest" description="Disordered" evidence="11">
    <location>
        <begin position="672"/>
        <end position="725"/>
    </location>
</feature>
<evidence type="ECO:0000256" key="8">
    <source>
        <dbReference type="ARBA" id="ARBA00022771"/>
    </source>
</evidence>
<keyword evidence="7" id="KW-0479">Metal-binding</keyword>
<evidence type="ECO:0000256" key="3">
    <source>
        <dbReference type="ARBA" id="ARBA00022454"/>
    </source>
</evidence>
<dbReference type="SMART" id="SM00317">
    <property type="entry name" value="SET"/>
    <property type="match status" value="1"/>
</dbReference>
<gene>
    <name evidence="15" type="ORF">FRX31_011185</name>
</gene>
<dbReference type="PANTHER" id="PTHR22884">
    <property type="entry name" value="SET DOMAIN PROTEINS"/>
    <property type="match status" value="1"/>
</dbReference>
<evidence type="ECO:0000256" key="6">
    <source>
        <dbReference type="ARBA" id="ARBA00022691"/>
    </source>
</evidence>
<keyword evidence="9" id="KW-0862">Zinc</keyword>
<dbReference type="InterPro" id="IPR006560">
    <property type="entry name" value="AWS_dom"/>
</dbReference>
<keyword evidence="10" id="KW-0539">Nucleus</keyword>
<evidence type="ECO:0000256" key="10">
    <source>
        <dbReference type="ARBA" id="ARBA00023242"/>
    </source>
</evidence>
<evidence type="ECO:0000256" key="11">
    <source>
        <dbReference type="SAM" id="MobiDB-lite"/>
    </source>
</evidence>
<dbReference type="InterPro" id="IPR050777">
    <property type="entry name" value="SET2_Histone-Lys_MeTrsfase"/>
</dbReference>
<dbReference type="Pfam" id="PF00856">
    <property type="entry name" value="SET"/>
    <property type="match status" value="1"/>
</dbReference>
<dbReference type="Proteomes" id="UP000554482">
    <property type="component" value="Unassembled WGS sequence"/>
</dbReference>
<feature type="domain" description="AWS" evidence="14">
    <location>
        <begin position="1004"/>
        <end position="1054"/>
    </location>
</feature>
<keyword evidence="8" id="KW-0863">Zinc-finger</keyword>
<sequence>MGSYAPLDNEVRDGVMEDEIGIINSNFSETSLFAKTEEDSVLEQFSFTDSDNQFVQNQSIVEGLVTDCTLTSDVKEDVFDISGAFHDFVDSYAFQEDVIVKTDIEEKMSVSDFREIYSTETGKAIHSFCLESGEDFGLRNSGSQHDGDVGSLADYVKTPILSSSLSTQPSEYVELDDYNIIENAIGPLEKTGKDLLEVHEENQDLSTGVKTDLMTPKQQIAECHAVDPLEETVKDHLGVHKVKQELSSGVEIDLMSRAEQIEKSPCVLVRELSNSVSAFTTQLSTSSQLSGAVGDAPCRQLLLDDQERDGLSGGSSASPETEGYEKPELISRSTCSDIIISVPRRSTRQNKWCQNSQGGKTSAQRGKTRNKKLQGELFLNTVRRKRSSCKRARSSLWGSLQNIIQVKENAATRKDCNHSIQEENQSSHERWDVPENGRWQKTHAESLLAAKGKQYASNEKTSHFRLKVKLGGQNGKRSLNIVQPEVLDHPAVLPINVSQYVAKPSKAISSEMSETDDDSEHKLDDGLYDNRQVLYADGELENPVSLPDPHYLDSVPVEKDLESTLTQDTSVGNNFGDCPRGYSQNTTEEMEAIGKQFLDPGTSPDSEVINLIQDVSIGADAVLTIVQAVEPTESAASNMELMSLRKQNKSRKVKGTPDSLVESFAAKEKLLGQGKQNKAKKSAKYRREEKIESCGHSPDTSSLEAIRDDPKNSSQRHTLELTKPRIQGGLLKVKINNGSSEDKHVGIESSQLLSPNEFSMGLKPSSKQGVESREQKSGAPLPAKNRRKNACEQKKEGINKSLSQRKVKEKDSHSQGVRSGQCHQEASGDISIPSETVDQSKLGGAAGLIKDNIMGLEIPSDTGISAARNFTSEDLSKLTLLSSSLDGQLLPTQNAWVCCDDCCKWRCISTALADSIEATNCRWTCKDNMDKAFADCSIPQEKSNAEINAELEISEASGEEDASYAYPVSKRFEVKPLTVPQQAPWRPIQSNLFLHRNRKANTIDEIMVCQCKPPKEGGLGCGDGCLNRVLNIECVRGTCPCGDHCSNQRFQKRNYAKLEYFRCGKKGYGLQLLENVCRGDFLIEYVGEVLDLNAYEARQREYASRGQKHFYFMTLNGSEVIDACAKGNLGRFINHSCDPNCSTEKWIVNGEVCIGLFAIRNIKKAPPRL</sequence>
<feature type="compositionally biased region" description="Polar residues" evidence="11">
    <location>
        <begin position="349"/>
        <end position="365"/>
    </location>
</feature>
<protein>
    <submittedName>
        <fullName evidence="15">Histone-lysine n-methyltransferase ashh2</fullName>
    </submittedName>
</protein>
<name>A0A7J6WPC7_THATH</name>
<dbReference type="PROSITE" id="PS50280">
    <property type="entry name" value="SET"/>
    <property type="match status" value="1"/>
</dbReference>
<keyword evidence="5 15" id="KW-0808">Transferase</keyword>
<dbReference type="Gene3D" id="2.170.270.10">
    <property type="entry name" value="SET domain"/>
    <property type="match status" value="1"/>
</dbReference>
<feature type="region of interest" description="Disordered" evidence="11">
    <location>
        <begin position="307"/>
        <end position="328"/>
    </location>
</feature>
<evidence type="ECO:0000256" key="5">
    <source>
        <dbReference type="ARBA" id="ARBA00022679"/>
    </source>
</evidence>
<feature type="compositionally biased region" description="Basic and acidic residues" evidence="11">
    <location>
        <begin position="789"/>
        <end position="798"/>
    </location>
</feature>
<dbReference type="PROSITE" id="PS51215">
    <property type="entry name" value="AWS"/>
    <property type="match status" value="1"/>
</dbReference>
<dbReference type="Pfam" id="PF17907">
    <property type="entry name" value="AWS"/>
    <property type="match status" value="1"/>
</dbReference>
<evidence type="ECO:0000259" key="14">
    <source>
        <dbReference type="PROSITE" id="PS51215"/>
    </source>
</evidence>
<dbReference type="InterPro" id="IPR046341">
    <property type="entry name" value="SET_dom_sf"/>
</dbReference>
<feature type="compositionally biased region" description="Polar residues" evidence="11">
    <location>
        <begin position="814"/>
        <end position="824"/>
    </location>
</feature>
<dbReference type="GO" id="GO:0008270">
    <property type="term" value="F:zinc ion binding"/>
    <property type="evidence" value="ECO:0007669"/>
    <property type="project" value="UniProtKB-KW"/>
</dbReference>
<evidence type="ECO:0000259" key="12">
    <source>
        <dbReference type="PROSITE" id="PS50280"/>
    </source>
</evidence>
<organism evidence="15 16">
    <name type="scientific">Thalictrum thalictroides</name>
    <name type="common">Rue-anemone</name>
    <name type="synonym">Anemone thalictroides</name>
    <dbReference type="NCBI Taxonomy" id="46969"/>
    <lineage>
        <taxon>Eukaryota</taxon>
        <taxon>Viridiplantae</taxon>
        <taxon>Streptophyta</taxon>
        <taxon>Embryophyta</taxon>
        <taxon>Tracheophyta</taxon>
        <taxon>Spermatophyta</taxon>
        <taxon>Magnoliopsida</taxon>
        <taxon>Ranunculales</taxon>
        <taxon>Ranunculaceae</taxon>
        <taxon>Thalictroideae</taxon>
        <taxon>Thalictrum</taxon>
    </lineage>
</organism>
<dbReference type="EMBL" id="JABWDY010012295">
    <property type="protein sequence ID" value="KAF5199229.1"/>
    <property type="molecule type" value="Genomic_DNA"/>
</dbReference>
<keyword evidence="3" id="KW-0158">Chromosome</keyword>
<dbReference type="GO" id="GO:0005694">
    <property type="term" value="C:chromosome"/>
    <property type="evidence" value="ECO:0007669"/>
    <property type="project" value="UniProtKB-SubCell"/>
</dbReference>
<dbReference type="OrthoDB" id="422362at2759"/>
<accession>A0A7J6WPC7</accession>
<evidence type="ECO:0000256" key="9">
    <source>
        <dbReference type="ARBA" id="ARBA00022833"/>
    </source>
</evidence>
<comment type="caution">
    <text evidence="15">The sequence shown here is derived from an EMBL/GenBank/DDBJ whole genome shotgun (WGS) entry which is preliminary data.</text>
</comment>
<dbReference type="GO" id="GO:0005634">
    <property type="term" value="C:nucleus"/>
    <property type="evidence" value="ECO:0007669"/>
    <property type="project" value="UniProtKB-SubCell"/>
</dbReference>
<feature type="region of interest" description="Disordered" evidence="11">
    <location>
        <begin position="750"/>
        <end position="837"/>
    </location>
</feature>
<evidence type="ECO:0000313" key="16">
    <source>
        <dbReference type="Proteomes" id="UP000554482"/>
    </source>
</evidence>
<dbReference type="SUPFAM" id="SSF82199">
    <property type="entry name" value="SET domain"/>
    <property type="match status" value="1"/>
</dbReference>
<dbReference type="Pfam" id="PF07496">
    <property type="entry name" value="zf-CW"/>
    <property type="match status" value="1"/>
</dbReference>
<feature type="domain" description="SET" evidence="12">
    <location>
        <begin position="1056"/>
        <end position="1169"/>
    </location>
</feature>
<feature type="compositionally biased region" description="Basic and acidic residues" evidence="11">
    <location>
        <begin position="705"/>
        <end position="723"/>
    </location>
</feature>
<proteinExistence type="predicted"/>
<keyword evidence="16" id="KW-1185">Reference proteome</keyword>
<feature type="region of interest" description="Disordered" evidence="11">
    <location>
        <begin position="347"/>
        <end position="369"/>
    </location>
</feature>
<feature type="domain" description="CW-type" evidence="13">
    <location>
        <begin position="890"/>
        <end position="944"/>
    </location>
</feature>
<evidence type="ECO:0000259" key="13">
    <source>
        <dbReference type="PROSITE" id="PS51050"/>
    </source>
</evidence>
<dbReference type="AlphaFoldDB" id="A0A7J6WPC7"/>
<dbReference type="Gene3D" id="3.30.40.100">
    <property type="match status" value="1"/>
</dbReference>
<dbReference type="GO" id="GO:0042054">
    <property type="term" value="F:histone methyltransferase activity"/>
    <property type="evidence" value="ECO:0007669"/>
    <property type="project" value="InterPro"/>
</dbReference>
<dbReference type="GO" id="GO:0032259">
    <property type="term" value="P:methylation"/>
    <property type="evidence" value="ECO:0007669"/>
    <property type="project" value="UniProtKB-KW"/>
</dbReference>
<dbReference type="SMART" id="SM00570">
    <property type="entry name" value="AWS"/>
    <property type="match status" value="1"/>
</dbReference>
<dbReference type="PROSITE" id="PS51050">
    <property type="entry name" value="ZF_CW"/>
    <property type="match status" value="1"/>
</dbReference>
<evidence type="ECO:0000313" key="15">
    <source>
        <dbReference type="EMBL" id="KAF5199229.1"/>
    </source>
</evidence>
<keyword evidence="6" id="KW-0949">S-adenosyl-L-methionine</keyword>
<evidence type="ECO:0000256" key="4">
    <source>
        <dbReference type="ARBA" id="ARBA00022603"/>
    </source>
</evidence>